<dbReference type="Gene3D" id="3.40.50.150">
    <property type="entry name" value="Vaccinia Virus protein VP39"/>
    <property type="match status" value="1"/>
</dbReference>
<feature type="domain" description="Membrane transport protein MMPL" evidence="7">
    <location>
        <begin position="649"/>
        <end position="798"/>
    </location>
</feature>
<accession>A0A1M5UML9</accession>
<proteinExistence type="predicted"/>
<keyword evidence="5 6" id="KW-0472">Membrane</keyword>
<evidence type="ECO:0000256" key="1">
    <source>
        <dbReference type="ARBA" id="ARBA00004651"/>
    </source>
</evidence>
<evidence type="ECO:0000259" key="7">
    <source>
        <dbReference type="Pfam" id="PF03176"/>
    </source>
</evidence>
<dbReference type="GO" id="GO:0005886">
    <property type="term" value="C:plasma membrane"/>
    <property type="evidence" value="ECO:0007669"/>
    <property type="project" value="UniProtKB-SubCell"/>
</dbReference>
<dbReference type="PANTHER" id="PTHR33406">
    <property type="entry name" value="MEMBRANE PROTEIN MJ1562-RELATED"/>
    <property type="match status" value="1"/>
</dbReference>
<name>A0A1M5UML9_9BACT</name>
<gene>
    <name evidence="8" type="ORF">SAMN02745124_01253</name>
</gene>
<feature type="transmembrane region" description="Helical" evidence="6">
    <location>
        <begin position="735"/>
        <end position="756"/>
    </location>
</feature>
<sequence>MIIRYRPLLLAVLLTVGLAAAGILRLDIETDIVRSLPAGEKVLADAALIFEHHPIHDQVAIDIALADDNPDLLVDYGDALQSELAASGLFNRVGFADVGQQLQELTLHVVRNLPALFSAADLEQHVAPLLTPPRIEQRLNRLVTELSTMEGIGQQRFIEADPLGFKDLILAKLALLTPSSKIRFYRGHLLSADGRHLLLTADPLGSGTDSTAARQIAEQIDNSVRLLAHRFNLPENQLSVTPVGAYRAALDNERIIRRDVQLALGLATLGIAALLLFAFPRPLLGLTALLPAFAGSAAALFCYSLLHDTISVMVLGFGGALISITVDHGITYLLFLDRPYQTRGREASHEVFAIGIMAVVTSVGAFLILSLSPFPIFTQLGQFTALGICFSFLFVHLAMPRLFPTMPPGSPRRLPLQSLVGRLSHPSKTLAVAALLVTAGLIFFARPHFAVQLSSMNTVGEKTRAADEAFATVWGDGDDRIFLMHSSASPADLQRENDRLLEQLEQDIEQNILASAFVPSLLFPGSRRQTDNLAAWQEFWHEERVARLTATLQNTAATRGFAEDAFSTFLATVNEPSVRAAEPVPADYYQLLGIVEAPQQDGLIQFITAIPGNIYAAPSFIEGFTEAVTIFDGSYFSDRLADVLFSTFVTMLAVIAVSVAVLLALFYLDLSLTVLTLLPVVFAYVCTLATLRFIGRPLDIPALMLAVVVFGMGIDYSIFFVRAHQRYRRTDHPSFVLAGSGVVLAAASTLIGFGALCFADHSLLRSIGITSALGLGYSLIGTFLLLPPLLTSYFNVRAGQSAAPTANPDQRLLARYRTLEAYPRLFARLKLRFDPMFADLPGMLAHRSSIKTIIDIGCGHGVPACWCLEHYPGSFVHGIEPDPEKVRIAALAGGERGRISRGWAPELPTVETPADVALLLDMLHYLDDEALHTLSAVIRPKLATGGIVVARFVTRPPGHLSWAWRLEDIRVRLADCTPRYHTAAEMAAVFTAAGYDLVCCEPTPTNEELIWLVARVAGEQGAPGAPPALS</sequence>
<dbReference type="InterPro" id="IPR050545">
    <property type="entry name" value="Mycobact_MmpL"/>
</dbReference>
<evidence type="ECO:0000256" key="3">
    <source>
        <dbReference type="ARBA" id="ARBA00022692"/>
    </source>
</evidence>
<evidence type="ECO:0000313" key="9">
    <source>
        <dbReference type="Proteomes" id="UP000184139"/>
    </source>
</evidence>
<keyword evidence="9" id="KW-1185">Reference proteome</keyword>
<dbReference type="STRING" id="1121409.SAMN02745124_01253"/>
<dbReference type="Pfam" id="PF03176">
    <property type="entry name" value="MMPL"/>
    <property type="match status" value="2"/>
</dbReference>
<feature type="transmembrane region" description="Helical" evidence="6">
    <location>
        <begin position="643"/>
        <end position="667"/>
    </location>
</feature>
<protein>
    <submittedName>
        <fullName evidence="8">Predicted exporter</fullName>
    </submittedName>
</protein>
<feature type="transmembrane region" description="Helical" evidence="6">
    <location>
        <begin position="700"/>
        <end position="723"/>
    </location>
</feature>
<evidence type="ECO:0000256" key="6">
    <source>
        <dbReference type="SAM" id="Phobius"/>
    </source>
</evidence>
<keyword evidence="2" id="KW-1003">Cell membrane</keyword>
<dbReference type="SUPFAM" id="SSF82866">
    <property type="entry name" value="Multidrug efflux transporter AcrB transmembrane domain"/>
    <property type="match status" value="2"/>
</dbReference>
<comment type="subcellular location">
    <subcellularLocation>
        <location evidence="1">Cell membrane</location>
        <topology evidence="1">Multi-pass membrane protein</topology>
    </subcellularLocation>
</comment>
<feature type="transmembrane region" description="Helical" evidence="6">
    <location>
        <begin position="286"/>
        <end position="306"/>
    </location>
</feature>
<evidence type="ECO:0000256" key="5">
    <source>
        <dbReference type="ARBA" id="ARBA00023136"/>
    </source>
</evidence>
<dbReference type="CDD" id="cd02440">
    <property type="entry name" value="AdoMet_MTases"/>
    <property type="match status" value="1"/>
</dbReference>
<dbReference type="Proteomes" id="UP000184139">
    <property type="component" value="Unassembled WGS sequence"/>
</dbReference>
<organism evidence="8 9">
    <name type="scientific">Desulfofustis glycolicus DSM 9705</name>
    <dbReference type="NCBI Taxonomy" id="1121409"/>
    <lineage>
        <taxon>Bacteria</taxon>
        <taxon>Pseudomonadati</taxon>
        <taxon>Thermodesulfobacteriota</taxon>
        <taxon>Desulfobulbia</taxon>
        <taxon>Desulfobulbales</taxon>
        <taxon>Desulfocapsaceae</taxon>
        <taxon>Desulfofustis</taxon>
    </lineage>
</organism>
<dbReference type="InterPro" id="IPR029063">
    <property type="entry name" value="SAM-dependent_MTases_sf"/>
</dbReference>
<feature type="transmembrane region" description="Helical" evidence="6">
    <location>
        <begin position="260"/>
        <end position="279"/>
    </location>
</feature>
<reference evidence="8 9" key="1">
    <citation type="submission" date="2016-11" db="EMBL/GenBank/DDBJ databases">
        <authorList>
            <person name="Jaros S."/>
            <person name="Januszkiewicz K."/>
            <person name="Wedrychowicz H."/>
        </authorList>
    </citation>
    <scope>NUCLEOTIDE SEQUENCE [LARGE SCALE GENOMIC DNA]</scope>
    <source>
        <strain evidence="8 9">DSM 9705</strain>
    </source>
</reference>
<feature type="transmembrane region" description="Helical" evidence="6">
    <location>
        <begin position="430"/>
        <end position="449"/>
    </location>
</feature>
<dbReference type="EMBL" id="FQXS01000005">
    <property type="protein sequence ID" value="SHH64146.1"/>
    <property type="molecule type" value="Genomic_DNA"/>
</dbReference>
<dbReference type="Pfam" id="PF13489">
    <property type="entry name" value="Methyltransf_23"/>
    <property type="match status" value="1"/>
</dbReference>
<feature type="transmembrane region" description="Helical" evidence="6">
    <location>
        <begin position="674"/>
        <end position="694"/>
    </location>
</feature>
<feature type="transmembrane region" description="Helical" evidence="6">
    <location>
        <begin position="383"/>
        <end position="403"/>
    </location>
</feature>
<dbReference type="AlphaFoldDB" id="A0A1M5UML9"/>
<feature type="transmembrane region" description="Helical" evidence="6">
    <location>
        <begin position="312"/>
        <end position="335"/>
    </location>
</feature>
<evidence type="ECO:0000256" key="2">
    <source>
        <dbReference type="ARBA" id="ARBA00022475"/>
    </source>
</evidence>
<evidence type="ECO:0000313" key="8">
    <source>
        <dbReference type="EMBL" id="SHH64146.1"/>
    </source>
</evidence>
<feature type="transmembrane region" description="Helical" evidence="6">
    <location>
        <begin position="347"/>
        <end position="371"/>
    </location>
</feature>
<feature type="domain" description="Membrane transport protein MMPL" evidence="7">
    <location>
        <begin position="186"/>
        <end position="400"/>
    </location>
</feature>
<dbReference type="PANTHER" id="PTHR33406:SF13">
    <property type="entry name" value="MEMBRANE PROTEIN YDFJ"/>
    <property type="match status" value="1"/>
</dbReference>
<keyword evidence="4 6" id="KW-1133">Transmembrane helix</keyword>
<dbReference type="InterPro" id="IPR004869">
    <property type="entry name" value="MMPL_dom"/>
</dbReference>
<dbReference type="SUPFAM" id="SSF53335">
    <property type="entry name" value="S-adenosyl-L-methionine-dependent methyltransferases"/>
    <property type="match status" value="1"/>
</dbReference>
<feature type="transmembrane region" description="Helical" evidence="6">
    <location>
        <begin position="762"/>
        <end position="786"/>
    </location>
</feature>
<keyword evidence="3 6" id="KW-0812">Transmembrane</keyword>
<evidence type="ECO:0000256" key="4">
    <source>
        <dbReference type="ARBA" id="ARBA00022989"/>
    </source>
</evidence>
<dbReference type="Gene3D" id="1.20.1640.10">
    <property type="entry name" value="Multidrug efflux transporter AcrB transmembrane domain"/>
    <property type="match status" value="2"/>
</dbReference>